<dbReference type="PROSITE" id="PS00211">
    <property type="entry name" value="ABC_TRANSPORTER_1"/>
    <property type="match status" value="1"/>
</dbReference>
<evidence type="ECO:0000256" key="8">
    <source>
        <dbReference type="SAM" id="Phobius"/>
    </source>
</evidence>
<evidence type="ECO:0000256" key="3">
    <source>
        <dbReference type="ARBA" id="ARBA00022692"/>
    </source>
</evidence>
<feature type="domain" description="ABC transporter" evidence="9">
    <location>
        <begin position="5"/>
        <end position="247"/>
    </location>
</feature>
<keyword evidence="5 10" id="KW-0067">ATP-binding</keyword>
<keyword evidence="11" id="KW-1185">Reference proteome</keyword>
<dbReference type="InterPro" id="IPR003593">
    <property type="entry name" value="AAA+_ATPase"/>
</dbReference>
<dbReference type="Proteomes" id="UP001057702">
    <property type="component" value="Unassembled WGS sequence"/>
</dbReference>
<dbReference type="Gene3D" id="3.40.50.300">
    <property type="entry name" value="P-loop containing nucleotide triphosphate hydrolases"/>
    <property type="match status" value="1"/>
</dbReference>
<feature type="transmembrane region" description="Helical" evidence="8">
    <location>
        <begin position="353"/>
        <end position="375"/>
    </location>
</feature>
<dbReference type="InterPro" id="IPR017871">
    <property type="entry name" value="ABC_transporter-like_CS"/>
</dbReference>
<evidence type="ECO:0000259" key="9">
    <source>
        <dbReference type="PROSITE" id="PS50893"/>
    </source>
</evidence>
<keyword evidence="2" id="KW-0813">Transport</keyword>
<protein>
    <submittedName>
        <fullName evidence="10">ATP-binding cassette domain-containing protein</fullName>
    </submittedName>
</protein>
<sequence>MGVPVRKVAMTATGLTTRVRHKGTYKTLLDGVSLSLESNSLVAVVGPSGSGKSTLLRALTGYQPADEGEVLCGGRNLYEHFAELRRRIGLVPQDDILHTQLTVRTALRYAARLRFPRDTSQAERDRRVEEVLDELGLAHRADNRVTALSGGQRKRVSVALELLTKPSLLFLDEPTSGLDPGLDRQVMQMLRDLADDGRTVVVSTHSVANLGLCDRLLVLAPGGRAAYFGPPGEALAFFGRTHWADVFEDFDRHPEREAEPEPVVARRDVPTLAAPAVSVMQRPPAPQRWGSQLLTLVRRNCSVIAADRGHVWLMVALPVLLGVLSMAVPAQYGFLPASQAGVDLAACAPNFNADAQCVLLVLAIGACLTGTANSVRELVQERVIYQRERATGLSRSAYVVSKIVVLGAITAVQGLVVAGIGLWGRRLPGHGLVISSSVAELVAVVVVLAVTSMMLGLIISALVRTAEKTMPLLVLATLVQVMCSGAVFPLFNQAGLAQLSWLSPSRWAVAAQAATIDLSRIGPPAEAGRPGLVDPLWTHTAAQWGLDVGVLVALGVAGVAVVTVLLRRHEPVVMRRR</sequence>
<dbReference type="RefSeq" id="WP_255919482.1">
    <property type="nucleotide sequence ID" value="NZ_JANFNG010000004.1"/>
</dbReference>
<accession>A0ABT1PSD7</accession>
<evidence type="ECO:0000256" key="1">
    <source>
        <dbReference type="ARBA" id="ARBA00004141"/>
    </source>
</evidence>
<dbReference type="PANTHER" id="PTHR48041">
    <property type="entry name" value="ABC TRANSPORTER G FAMILY MEMBER 28"/>
    <property type="match status" value="1"/>
</dbReference>
<dbReference type="GO" id="GO:0005524">
    <property type="term" value="F:ATP binding"/>
    <property type="evidence" value="ECO:0007669"/>
    <property type="project" value="UniProtKB-KW"/>
</dbReference>
<evidence type="ECO:0000313" key="11">
    <source>
        <dbReference type="Proteomes" id="UP001057702"/>
    </source>
</evidence>
<evidence type="ECO:0000313" key="10">
    <source>
        <dbReference type="EMBL" id="MCQ4080574.1"/>
    </source>
</evidence>
<dbReference type="SUPFAM" id="SSF52540">
    <property type="entry name" value="P-loop containing nucleoside triphosphate hydrolases"/>
    <property type="match status" value="1"/>
</dbReference>
<proteinExistence type="predicted"/>
<comment type="caution">
    <text evidence="10">The sequence shown here is derived from an EMBL/GenBank/DDBJ whole genome shotgun (WGS) entry which is preliminary data.</text>
</comment>
<comment type="subcellular location">
    <subcellularLocation>
        <location evidence="1">Membrane</location>
        <topology evidence="1">Multi-pass membrane protein</topology>
    </subcellularLocation>
</comment>
<reference evidence="10" key="1">
    <citation type="submission" date="2022-06" db="EMBL/GenBank/DDBJ databases">
        <title>Draft genome sequence of Streptomyces sp. RB6PN25 isolated from peat swamp forest in Thailand.</title>
        <authorList>
            <person name="Duangmal K."/>
            <person name="Klaysubun C."/>
        </authorList>
    </citation>
    <scope>NUCLEOTIDE SEQUENCE</scope>
    <source>
        <strain evidence="10">RB6PN25</strain>
    </source>
</reference>
<dbReference type="InterPro" id="IPR013525">
    <property type="entry name" value="ABC2_TM"/>
</dbReference>
<evidence type="ECO:0000256" key="2">
    <source>
        <dbReference type="ARBA" id="ARBA00022448"/>
    </source>
</evidence>
<dbReference type="InterPro" id="IPR003439">
    <property type="entry name" value="ABC_transporter-like_ATP-bd"/>
</dbReference>
<feature type="transmembrane region" description="Helical" evidence="8">
    <location>
        <begin position="396"/>
        <end position="421"/>
    </location>
</feature>
<keyword evidence="7 8" id="KW-0472">Membrane</keyword>
<feature type="transmembrane region" description="Helical" evidence="8">
    <location>
        <begin position="311"/>
        <end position="333"/>
    </location>
</feature>
<keyword evidence="3 8" id="KW-0812">Transmembrane</keyword>
<dbReference type="SMART" id="SM00382">
    <property type="entry name" value="AAA"/>
    <property type="match status" value="1"/>
</dbReference>
<dbReference type="InterPro" id="IPR050352">
    <property type="entry name" value="ABCG_transporters"/>
</dbReference>
<evidence type="ECO:0000256" key="5">
    <source>
        <dbReference type="ARBA" id="ARBA00022840"/>
    </source>
</evidence>
<dbReference type="InterPro" id="IPR027417">
    <property type="entry name" value="P-loop_NTPase"/>
</dbReference>
<gene>
    <name evidence="10" type="ORF">NGB36_08145</name>
</gene>
<feature type="transmembrane region" description="Helical" evidence="8">
    <location>
        <begin position="470"/>
        <end position="491"/>
    </location>
</feature>
<dbReference type="PROSITE" id="PS50893">
    <property type="entry name" value="ABC_TRANSPORTER_2"/>
    <property type="match status" value="1"/>
</dbReference>
<feature type="transmembrane region" description="Helical" evidence="8">
    <location>
        <begin position="441"/>
        <end position="463"/>
    </location>
</feature>
<dbReference type="PANTHER" id="PTHR48041:SF139">
    <property type="entry name" value="PROTEIN SCARLET"/>
    <property type="match status" value="1"/>
</dbReference>
<evidence type="ECO:0000256" key="6">
    <source>
        <dbReference type="ARBA" id="ARBA00022989"/>
    </source>
</evidence>
<keyword evidence="6 8" id="KW-1133">Transmembrane helix</keyword>
<dbReference type="Pfam" id="PF00005">
    <property type="entry name" value="ABC_tran"/>
    <property type="match status" value="1"/>
</dbReference>
<evidence type="ECO:0000256" key="7">
    <source>
        <dbReference type="ARBA" id="ARBA00023136"/>
    </source>
</evidence>
<evidence type="ECO:0000256" key="4">
    <source>
        <dbReference type="ARBA" id="ARBA00022741"/>
    </source>
</evidence>
<dbReference type="CDD" id="cd03213">
    <property type="entry name" value="ABCG_EPDR"/>
    <property type="match status" value="1"/>
</dbReference>
<dbReference type="EMBL" id="JANFNG010000004">
    <property type="protein sequence ID" value="MCQ4080574.1"/>
    <property type="molecule type" value="Genomic_DNA"/>
</dbReference>
<name>A0ABT1PSD7_9ACTN</name>
<keyword evidence="4" id="KW-0547">Nucleotide-binding</keyword>
<feature type="transmembrane region" description="Helical" evidence="8">
    <location>
        <begin position="544"/>
        <end position="566"/>
    </location>
</feature>
<organism evidence="10 11">
    <name type="scientific">Streptomyces humicola</name>
    <dbReference type="NCBI Taxonomy" id="2953240"/>
    <lineage>
        <taxon>Bacteria</taxon>
        <taxon>Bacillati</taxon>
        <taxon>Actinomycetota</taxon>
        <taxon>Actinomycetes</taxon>
        <taxon>Kitasatosporales</taxon>
        <taxon>Streptomycetaceae</taxon>
        <taxon>Streptomyces</taxon>
    </lineage>
</organism>
<dbReference type="Pfam" id="PF01061">
    <property type="entry name" value="ABC2_membrane"/>
    <property type="match status" value="1"/>
</dbReference>